<feature type="transmembrane region" description="Helical" evidence="1">
    <location>
        <begin position="21"/>
        <end position="47"/>
    </location>
</feature>
<keyword evidence="1" id="KW-1133">Transmembrane helix</keyword>
<feature type="transmembrane region" description="Helical" evidence="1">
    <location>
        <begin position="210"/>
        <end position="231"/>
    </location>
</feature>
<dbReference type="InterPro" id="IPR036938">
    <property type="entry name" value="PAP2/HPO_sf"/>
</dbReference>
<dbReference type="AlphaFoldDB" id="A0A7V7G276"/>
<dbReference type="Proteomes" id="UP000486760">
    <property type="component" value="Unassembled WGS sequence"/>
</dbReference>
<protein>
    <submittedName>
        <fullName evidence="3">Phosphatase PAP2 family protein</fullName>
    </submittedName>
</protein>
<keyword evidence="1" id="KW-0472">Membrane</keyword>
<feature type="transmembrane region" description="Helical" evidence="1">
    <location>
        <begin position="67"/>
        <end position="95"/>
    </location>
</feature>
<evidence type="ECO:0000313" key="3">
    <source>
        <dbReference type="EMBL" id="KAA0013153.1"/>
    </source>
</evidence>
<feature type="domain" description="Phosphatidic acid phosphatase type 2/haloperoxidase" evidence="2">
    <location>
        <begin position="110"/>
        <end position="226"/>
    </location>
</feature>
<comment type="caution">
    <text evidence="3">The sequence shown here is derived from an EMBL/GenBank/DDBJ whole genome shotgun (WGS) entry which is preliminary data.</text>
</comment>
<dbReference type="SMART" id="SM00014">
    <property type="entry name" value="acidPPc"/>
    <property type="match status" value="1"/>
</dbReference>
<dbReference type="Pfam" id="PF01569">
    <property type="entry name" value="PAP2"/>
    <property type="match status" value="1"/>
</dbReference>
<reference evidence="3 4" key="1">
    <citation type="submission" date="2019-08" db="EMBL/GenBank/DDBJ databases">
        <title>Bioinformatics analysis of the strain L3 and L5.</title>
        <authorList>
            <person name="Li X."/>
        </authorList>
    </citation>
    <scope>NUCLEOTIDE SEQUENCE [LARGE SCALE GENOMIC DNA]</scope>
    <source>
        <strain evidence="3 4">L5</strain>
    </source>
</reference>
<evidence type="ECO:0000259" key="2">
    <source>
        <dbReference type="SMART" id="SM00014"/>
    </source>
</evidence>
<feature type="transmembrane region" description="Helical" evidence="1">
    <location>
        <begin position="107"/>
        <end position="128"/>
    </location>
</feature>
<keyword evidence="4" id="KW-1185">Reference proteome</keyword>
<gene>
    <name evidence="3" type="ORF">F0A17_09640</name>
</gene>
<feature type="transmembrane region" description="Helical" evidence="1">
    <location>
        <begin position="173"/>
        <end position="198"/>
    </location>
</feature>
<evidence type="ECO:0000256" key="1">
    <source>
        <dbReference type="SAM" id="Phobius"/>
    </source>
</evidence>
<accession>A0A7V7G276</accession>
<keyword evidence="1" id="KW-0812">Transmembrane</keyword>
<dbReference type="EMBL" id="VTPY01000003">
    <property type="protein sequence ID" value="KAA0013153.1"/>
    <property type="molecule type" value="Genomic_DNA"/>
</dbReference>
<dbReference type="SUPFAM" id="SSF48317">
    <property type="entry name" value="Acid phosphatase/Vanadium-dependent haloperoxidase"/>
    <property type="match status" value="1"/>
</dbReference>
<organism evidence="3 4">
    <name type="scientific">Billgrantia pellis</name>
    <dbReference type="NCBI Taxonomy" id="2606936"/>
    <lineage>
        <taxon>Bacteria</taxon>
        <taxon>Pseudomonadati</taxon>
        <taxon>Pseudomonadota</taxon>
        <taxon>Gammaproteobacteria</taxon>
        <taxon>Oceanospirillales</taxon>
        <taxon>Halomonadaceae</taxon>
        <taxon>Billgrantia</taxon>
    </lineage>
</organism>
<dbReference type="InterPro" id="IPR000326">
    <property type="entry name" value="PAP2/HPO"/>
</dbReference>
<evidence type="ECO:0000313" key="4">
    <source>
        <dbReference type="Proteomes" id="UP000486760"/>
    </source>
</evidence>
<name>A0A7V7G276_9GAMM</name>
<proteinExistence type="predicted"/>
<sequence length="258" mass="28620">MAPLPFTSRLPPMPHFASSFAAGRALLFNLLGVFLIGTWLSPSLLFWTELDDVVFFVTNAWLREDNAAWVLFVAFSNHRLFDVASLLVLLGLFLWAMRRDTQHPYRLLRWGGIGITMLLSAIFIAQGFRVVVPYTHPSPTVVYENVNLVTQLVDFSTKDSAGSSFPGDHGINLFLFTAFMWRFAGLRVALVSAAFAVLLSAPRILSGAHWFSDVFFAALAINLIVTPWILLTPLGPRLAQSITDGLIKVRSTLLPQVA</sequence>